<keyword evidence="5" id="KW-0949">S-adenosyl-L-methionine</keyword>
<dbReference type="CDD" id="cd11648">
    <property type="entry name" value="RsmI"/>
    <property type="match status" value="1"/>
</dbReference>
<dbReference type="AlphaFoldDB" id="A0A0D8FXF7"/>
<dbReference type="RefSeq" id="WP_052565355.1">
    <property type="nucleotide sequence ID" value="NZ_JQKF01000013.1"/>
</dbReference>
<dbReference type="Gene3D" id="3.30.950.10">
    <property type="entry name" value="Methyltransferase, Cobalt-precorrin-4 Transmethylase, Domain 2"/>
    <property type="match status" value="1"/>
</dbReference>
<dbReference type="InterPro" id="IPR014776">
    <property type="entry name" value="4pyrrole_Mease_sub2"/>
</dbReference>
<evidence type="ECO:0000256" key="3">
    <source>
        <dbReference type="ARBA" id="ARBA00022603"/>
    </source>
</evidence>
<name>A0A0D8FXF7_9ACTN</name>
<dbReference type="PANTHER" id="PTHR46111">
    <property type="entry name" value="RIBOSOMAL RNA SMALL SUBUNIT METHYLTRANSFERASE I"/>
    <property type="match status" value="1"/>
</dbReference>
<dbReference type="Pfam" id="PF00590">
    <property type="entry name" value="TP_methylase"/>
    <property type="match status" value="1"/>
</dbReference>
<dbReference type="GO" id="GO:0032259">
    <property type="term" value="P:methylation"/>
    <property type="evidence" value="ECO:0007669"/>
    <property type="project" value="UniProtKB-KW"/>
</dbReference>
<evidence type="ECO:0000256" key="4">
    <source>
        <dbReference type="ARBA" id="ARBA00022679"/>
    </source>
</evidence>
<keyword evidence="3 7" id="KW-0489">Methyltransferase</keyword>
<dbReference type="SUPFAM" id="SSF53790">
    <property type="entry name" value="Tetrapyrrole methylase"/>
    <property type="match status" value="1"/>
</dbReference>
<evidence type="ECO:0000313" key="8">
    <source>
        <dbReference type="Proteomes" id="UP000032336"/>
    </source>
</evidence>
<organism evidence="7 8">
    <name type="scientific">Ferrimicrobium acidiphilum DSM 19497</name>
    <dbReference type="NCBI Taxonomy" id="1121877"/>
    <lineage>
        <taxon>Bacteria</taxon>
        <taxon>Bacillati</taxon>
        <taxon>Actinomycetota</taxon>
        <taxon>Acidimicrobiia</taxon>
        <taxon>Acidimicrobiales</taxon>
        <taxon>Acidimicrobiaceae</taxon>
        <taxon>Ferrimicrobium</taxon>
    </lineage>
</organism>
<dbReference type="PANTHER" id="PTHR46111:SF1">
    <property type="entry name" value="RIBOSOMAL RNA SMALL SUBUNIT METHYLTRANSFERASE I"/>
    <property type="match status" value="1"/>
</dbReference>
<dbReference type="Gene3D" id="3.40.1010.10">
    <property type="entry name" value="Cobalt-precorrin-4 Transmethylase, Domain 1"/>
    <property type="match status" value="1"/>
</dbReference>
<dbReference type="EC" id="2.1.1.198" evidence="7"/>
<dbReference type="PIRSF" id="PIRSF005917">
    <property type="entry name" value="MTase_YraL"/>
    <property type="match status" value="1"/>
</dbReference>
<evidence type="ECO:0000259" key="6">
    <source>
        <dbReference type="Pfam" id="PF00590"/>
    </source>
</evidence>
<dbReference type="EMBL" id="JXUW01000003">
    <property type="protein sequence ID" value="KJE77826.1"/>
    <property type="molecule type" value="Genomic_DNA"/>
</dbReference>
<protein>
    <submittedName>
        <fullName evidence="7">Ribosomal RNA small subunit methyltransferase I</fullName>
        <ecNumber evidence="7">2.1.1.198</ecNumber>
    </submittedName>
</protein>
<evidence type="ECO:0000256" key="5">
    <source>
        <dbReference type="ARBA" id="ARBA00022691"/>
    </source>
</evidence>
<evidence type="ECO:0000256" key="2">
    <source>
        <dbReference type="ARBA" id="ARBA00022552"/>
    </source>
</evidence>
<dbReference type="eggNOG" id="COG0313">
    <property type="taxonomic scope" value="Bacteria"/>
</dbReference>
<dbReference type="InterPro" id="IPR000878">
    <property type="entry name" value="4pyrrol_Mease"/>
</dbReference>
<comment type="caution">
    <text evidence="7">The sequence shown here is derived from an EMBL/GenBank/DDBJ whole genome shotgun (WGS) entry which is preliminary data.</text>
</comment>
<dbReference type="InterPro" id="IPR018063">
    <property type="entry name" value="SAM_MeTrfase_RsmI_CS"/>
</dbReference>
<dbReference type="InterPro" id="IPR008189">
    <property type="entry name" value="rRNA_ssu_MeTfrase_I"/>
</dbReference>
<dbReference type="Proteomes" id="UP000032336">
    <property type="component" value="Unassembled WGS sequence"/>
</dbReference>
<dbReference type="PATRIC" id="fig|1121877.4.peg.617"/>
<dbReference type="NCBIfam" id="TIGR00096">
    <property type="entry name" value="16S rRNA (cytidine(1402)-2'-O)-methyltransferase"/>
    <property type="match status" value="1"/>
</dbReference>
<evidence type="ECO:0000256" key="1">
    <source>
        <dbReference type="ARBA" id="ARBA00022490"/>
    </source>
</evidence>
<keyword evidence="1" id="KW-0963">Cytoplasm</keyword>
<accession>A0A0D8FXF7</accession>
<keyword evidence="8" id="KW-1185">Reference proteome</keyword>
<dbReference type="GO" id="GO:0006364">
    <property type="term" value="P:rRNA processing"/>
    <property type="evidence" value="ECO:0007669"/>
    <property type="project" value="UniProtKB-KW"/>
</dbReference>
<feature type="domain" description="Tetrapyrrole methylase" evidence="6">
    <location>
        <begin position="4"/>
        <end position="199"/>
    </location>
</feature>
<evidence type="ECO:0000313" key="7">
    <source>
        <dbReference type="EMBL" id="KJE77826.1"/>
    </source>
</evidence>
<dbReference type="GeneID" id="78371884"/>
<dbReference type="InterPro" id="IPR014777">
    <property type="entry name" value="4pyrrole_Mease_sub1"/>
</dbReference>
<proteinExistence type="predicted"/>
<dbReference type="STRING" id="1121877.FEAC_05750"/>
<reference evidence="7 8" key="1">
    <citation type="submission" date="2015-01" db="EMBL/GenBank/DDBJ databases">
        <title>Draft genome of the acidophilic iron oxidizer Ferrimicrobium acidiphilum strain T23.</title>
        <authorList>
            <person name="Poehlein A."/>
            <person name="Eisen S."/>
            <person name="Schloemann M."/>
            <person name="Johnson B.D."/>
            <person name="Daniel R."/>
            <person name="Muehling M."/>
        </authorList>
    </citation>
    <scope>NUCLEOTIDE SEQUENCE [LARGE SCALE GENOMIC DNA]</scope>
    <source>
        <strain evidence="7 8">T23</strain>
    </source>
</reference>
<keyword evidence="4 7" id="KW-0808">Transferase</keyword>
<keyword evidence="2" id="KW-0698">rRNA processing</keyword>
<gene>
    <name evidence="7" type="primary">rsmI</name>
    <name evidence="7" type="ORF">FEAC_05750</name>
</gene>
<sequence length="276" mass="29567">MTNTLFVVGTPIGNLGDLAPRAKECLGAVDMIVAEDTRVIGRLCHLVGITPRALRGYQGRHRITEPELLSALEIGDVALVSDAGMPGVSDPGAVFIALALEHGMQVRVIPGPSVLAAAMALWPKVISTACFFGFLPRRGAERSQMVAQVMSSPSVGVILESPKRLYETCAELATIDGSRQVLLLGELTKLHESMHWLTLSAAVTWLRGTEPRGEWAIVIDGARAVVPTEAESDRLLLALARSTLGTKEAAAIYAEVVEVSARDAYQQMLSSRSERT</sequence>
<dbReference type="GO" id="GO:0008168">
    <property type="term" value="F:methyltransferase activity"/>
    <property type="evidence" value="ECO:0007669"/>
    <property type="project" value="UniProtKB-KW"/>
</dbReference>
<dbReference type="InterPro" id="IPR035996">
    <property type="entry name" value="4pyrrol_Methylase_sf"/>
</dbReference>
<dbReference type="PROSITE" id="PS01296">
    <property type="entry name" value="RSMI"/>
    <property type="match status" value="1"/>
</dbReference>